<accession>A0A975BI63</accession>
<evidence type="ECO:0000313" key="1">
    <source>
        <dbReference type="EMBL" id="QTA85778.1"/>
    </source>
</evidence>
<sequence length="101" mass="12098">MNLELKITRETENRLMTILKNINDQEIFAQNIIAYQISELKKSILSIRLDIRAYEDKYKMSSEKFYSRFGQGNLGDEEDFVIWAGLYEMLHENMRKLKELE</sequence>
<name>A0A975BI63_9BACT</name>
<keyword evidence="2" id="KW-1185">Reference proteome</keyword>
<dbReference type="Proteomes" id="UP000663722">
    <property type="component" value="Chromosome"/>
</dbReference>
<organism evidence="1 2">
    <name type="scientific">Desulfonema magnum</name>
    <dbReference type="NCBI Taxonomy" id="45655"/>
    <lineage>
        <taxon>Bacteria</taxon>
        <taxon>Pseudomonadati</taxon>
        <taxon>Thermodesulfobacteriota</taxon>
        <taxon>Desulfobacteria</taxon>
        <taxon>Desulfobacterales</taxon>
        <taxon>Desulfococcaceae</taxon>
        <taxon>Desulfonema</taxon>
    </lineage>
</organism>
<evidence type="ECO:0000313" key="2">
    <source>
        <dbReference type="Proteomes" id="UP000663722"/>
    </source>
</evidence>
<reference evidence="1" key="1">
    <citation type="journal article" date="2021" name="Microb. Physiol.">
        <title>Proteogenomic Insights into the Physiology of Marine, Sulfate-Reducing, Filamentous Desulfonema limicola and Desulfonema magnum.</title>
        <authorList>
            <person name="Schnaars V."/>
            <person name="Wohlbrand L."/>
            <person name="Scheve S."/>
            <person name="Hinrichs C."/>
            <person name="Reinhardt R."/>
            <person name="Rabus R."/>
        </authorList>
    </citation>
    <scope>NUCLEOTIDE SEQUENCE</scope>
    <source>
        <strain evidence="1">4be13</strain>
    </source>
</reference>
<proteinExistence type="predicted"/>
<gene>
    <name evidence="1" type="ORF">dnm_017930</name>
</gene>
<dbReference type="KEGG" id="dmm:dnm_017930"/>
<dbReference type="EMBL" id="CP061800">
    <property type="protein sequence ID" value="QTA85778.1"/>
    <property type="molecule type" value="Genomic_DNA"/>
</dbReference>
<dbReference type="RefSeq" id="WP_207681689.1">
    <property type="nucleotide sequence ID" value="NZ_CP061800.1"/>
</dbReference>
<dbReference type="AlphaFoldDB" id="A0A975BI63"/>
<protein>
    <submittedName>
        <fullName evidence="1">Uncharacterized protein</fullName>
    </submittedName>
</protein>